<dbReference type="PANTHER" id="PTHR35218">
    <property type="entry name" value="RNASE H DOMAIN-CONTAINING PROTEIN"/>
    <property type="match status" value="1"/>
</dbReference>
<name>A0A6D2K8U1_9BRAS</name>
<dbReference type="OrthoDB" id="852204at2759"/>
<dbReference type="InterPro" id="IPR005135">
    <property type="entry name" value="Endo/exonuclease/phosphatase"/>
</dbReference>
<sequence length="253" mass="28939">MSFGWSGGSVVKAGEGFSDVSGLRSRRLRVVLHWRWLVRRIGKIREEERRGFRQRLDRRCWNRGERICRGLGFDNSYRVDAAGQSGGLWLFWRSWIGNVTVIESSDQIIQACVVNGEEMLNLIIIYAAPSVIRRSGLWEKLREVVQGVTGPVLVGGDFNTIVRLDERSGGNGRLSADSVAFSQWMNELSLIDLRFKGNAFTWKRGRVERNIVKKRLDRVLCCTQARLKWQEATVTHLPFFLLTMRCSTCNSAE</sequence>
<organism evidence="2 3">
    <name type="scientific">Microthlaspi erraticum</name>
    <dbReference type="NCBI Taxonomy" id="1685480"/>
    <lineage>
        <taxon>Eukaryota</taxon>
        <taxon>Viridiplantae</taxon>
        <taxon>Streptophyta</taxon>
        <taxon>Embryophyta</taxon>
        <taxon>Tracheophyta</taxon>
        <taxon>Spermatophyta</taxon>
        <taxon>Magnoliopsida</taxon>
        <taxon>eudicotyledons</taxon>
        <taxon>Gunneridae</taxon>
        <taxon>Pentapetalae</taxon>
        <taxon>rosids</taxon>
        <taxon>malvids</taxon>
        <taxon>Brassicales</taxon>
        <taxon>Brassicaceae</taxon>
        <taxon>Coluteocarpeae</taxon>
        <taxon>Microthlaspi</taxon>
    </lineage>
</organism>
<evidence type="ECO:0000313" key="2">
    <source>
        <dbReference type="EMBL" id="CAA7045922.1"/>
    </source>
</evidence>
<dbReference type="GO" id="GO:0003824">
    <property type="term" value="F:catalytic activity"/>
    <property type="evidence" value="ECO:0007669"/>
    <property type="project" value="InterPro"/>
</dbReference>
<dbReference type="AlphaFoldDB" id="A0A6D2K8U1"/>
<dbReference type="Gene3D" id="3.60.10.10">
    <property type="entry name" value="Endonuclease/exonuclease/phosphatase"/>
    <property type="match status" value="1"/>
</dbReference>
<comment type="caution">
    <text evidence="2">The sequence shown here is derived from an EMBL/GenBank/DDBJ whole genome shotgun (WGS) entry which is preliminary data.</text>
</comment>
<dbReference type="Proteomes" id="UP000467841">
    <property type="component" value="Unassembled WGS sequence"/>
</dbReference>
<dbReference type="SUPFAM" id="SSF56219">
    <property type="entry name" value="DNase I-like"/>
    <property type="match status" value="1"/>
</dbReference>
<keyword evidence="3" id="KW-1185">Reference proteome</keyword>
<proteinExistence type="predicted"/>
<dbReference type="Pfam" id="PF03372">
    <property type="entry name" value="Exo_endo_phos"/>
    <property type="match status" value="1"/>
</dbReference>
<gene>
    <name evidence="2" type="ORF">MERR_LOCUS33157</name>
</gene>
<protein>
    <recommendedName>
        <fullName evidence="1">Endonuclease/exonuclease/phosphatase domain-containing protein</fullName>
    </recommendedName>
</protein>
<feature type="domain" description="Endonuclease/exonuclease/phosphatase" evidence="1">
    <location>
        <begin position="79"/>
        <end position="232"/>
    </location>
</feature>
<reference evidence="2" key="1">
    <citation type="submission" date="2020-01" db="EMBL/GenBank/DDBJ databases">
        <authorList>
            <person name="Mishra B."/>
        </authorList>
    </citation>
    <scope>NUCLEOTIDE SEQUENCE [LARGE SCALE GENOMIC DNA]</scope>
</reference>
<accession>A0A6D2K8U1</accession>
<evidence type="ECO:0000259" key="1">
    <source>
        <dbReference type="Pfam" id="PF03372"/>
    </source>
</evidence>
<evidence type="ECO:0000313" key="3">
    <source>
        <dbReference type="Proteomes" id="UP000467841"/>
    </source>
</evidence>
<dbReference type="InterPro" id="IPR036691">
    <property type="entry name" value="Endo/exonu/phosph_ase_sf"/>
</dbReference>
<dbReference type="EMBL" id="CACVBM020001333">
    <property type="protein sequence ID" value="CAA7045922.1"/>
    <property type="molecule type" value="Genomic_DNA"/>
</dbReference>
<dbReference type="PANTHER" id="PTHR35218:SF9">
    <property type="entry name" value="ENDONUCLEASE_EXONUCLEASE_PHOSPHATASE DOMAIN-CONTAINING PROTEIN"/>
    <property type="match status" value="1"/>
</dbReference>